<dbReference type="GO" id="GO:0005829">
    <property type="term" value="C:cytosol"/>
    <property type="evidence" value="ECO:0007669"/>
    <property type="project" value="TreeGrafter"/>
</dbReference>
<evidence type="ECO:0000313" key="5">
    <source>
        <dbReference type="Proteomes" id="UP001338582"/>
    </source>
</evidence>
<organism evidence="4 5">
    <name type="scientific">Australozyma saopauloensis</name>
    <dbReference type="NCBI Taxonomy" id="291208"/>
    <lineage>
        <taxon>Eukaryota</taxon>
        <taxon>Fungi</taxon>
        <taxon>Dikarya</taxon>
        <taxon>Ascomycota</taxon>
        <taxon>Saccharomycotina</taxon>
        <taxon>Pichiomycetes</taxon>
        <taxon>Metschnikowiaceae</taxon>
        <taxon>Australozyma</taxon>
    </lineage>
</organism>
<keyword evidence="2" id="KW-1133">Transmembrane helix</keyword>
<evidence type="ECO:0000256" key="1">
    <source>
        <dbReference type="SAM" id="MobiDB-lite"/>
    </source>
</evidence>
<dbReference type="RefSeq" id="XP_062879586.1">
    <property type="nucleotide sequence ID" value="XM_063023516.1"/>
</dbReference>
<evidence type="ECO:0000256" key="2">
    <source>
        <dbReference type="SAM" id="Phobius"/>
    </source>
</evidence>
<proteinExistence type="predicted"/>
<sequence>MDWHQILRFFTPSPLLPPETALNSGSSAGTTVELHPLEYLLNFVSPEKPRLPVSSIDPRRRFTPQLAVSAIASVLVTLWILTPTLFTKKQKPMFTKRPDKYAAGFINMRNDCFANSSLQAYSSLPSFTEYLNKMLEVYHHTMELVGQLDIDLDQVVDLDKIRAFSHSKFNAAELGQTAKTARDYFKVNLHVAMAKMLSKLNDTQMLTKNLSVWTFLHEIEKIYNARISKSQHDAHELTQLINETLETENIICIRVLKLISEHLQKLPELAPYVLLLQEFPEFPIGGLVILQMKCLTCASVSKPGILPFLMLTLHPPQEATTDLDTLLAKNGSETITEYHCLKCRLSKIIINEDYMKENGHTNAPEEEEIVTKLRECNNDAHLFINEDLPTELEKYVATYKKGGLDILTITSDVFRETHILKPPKVFGIHLSRSAFNGVTLSRNPCRVSFEDKLSLSIEDDYVGDLQKLKLQFNHEANLDTHKTGVLTTDVNDMEHASTASEDSNFREEVVNEREQDLLNTASSENDDVELELIDNLSLTSETSLNTTIAPSKQETLNSAPISEDQTKNLIKHFGQFKFNENNVYKYRLRALIRHNGSHIQGHYECFKRKPLFVKDSEGNIFKLAPEIDTNLVEEVQELEPQTGDSKDAGARNPSADYSAKPTFRNRISSIIARRPSIMQATPTDSNLQEIIDLGIATPSEVLLDGADYFQPPSALDIQNLFDKFAKLGFAEPAPAEKKAPVINNQVKMKKIPSLLRYPYWRIGDTQVQEVSRSAVMFETTSVYMLYYERVDRKQIKR</sequence>
<dbReference type="GO" id="GO:0016579">
    <property type="term" value="P:protein deubiquitination"/>
    <property type="evidence" value="ECO:0007669"/>
    <property type="project" value="InterPro"/>
</dbReference>
<dbReference type="EMBL" id="CP138899">
    <property type="protein sequence ID" value="WPK27208.1"/>
    <property type="molecule type" value="Genomic_DNA"/>
</dbReference>
<dbReference type="SUPFAM" id="SSF54001">
    <property type="entry name" value="Cysteine proteinases"/>
    <property type="match status" value="1"/>
</dbReference>
<dbReference type="InterPro" id="IPR018200">
    <property type="entry name" value="USP_CS"/>
</dbReference>
<keyword evidence="2" id="KW-0812">Transmembrane</keyword>
<dbReference type="GO" id="GO:0005634">
    <property type="term" value="C:nucleus"/>
    <property type="evidence" value="ECO:0007669"/>
    <property type="project" value="TreeGrafter"/>
</dbReference>
<dbReference type="PANTHER" id="PTHR24006">
    <property type="entry name" value="UBIQUITIN CARBOXYL-TERMINAL HYDROLASE"/>
    <property type="match status" value="1"/>
</dbReference>
<dbReference type="PROSITE" id="PS00973">
    <property type="entry name" value="USP_2"/>
    <property type="match status" value="1"/>
</dbReference>
<dbReference type="InterPro" id="IPR001394">
    <property type="entry name" value="Peptidase_C19_UCH"/>
</dbReference>
<keyword evidence="5" id="KW-1185">Reference proteome</keyword>
<feature type="domain" description="USP" evidence="3">
    <location>
        <begin position="103"/>
        <end position="790"/>
    </location>
</feature>
<evidence type="ECO:0000313" key="4">
    <source>
        <dbReference type="EMBL" id="WPK27208.1"/>
    </source>
</evidence>
<keyword evidence="2" id="KW-0472">Membrane</keyword>
<dbReference type="InterPro" id="IPR028889">
    <property type="entry name" value="USP"/>
</dbReference>
<reference evidence="4 5" key="1">
    <citation type="submission" date="2023-10" db="EMBL/GenBank/DDBJ databases">
        <title>Draft Genome Sequence of Candida saopaulonensis from a very Premature Infant with Sepsis.</title>
        <authorList>
            <person name="Ning Y."/>
            <person name="Dai R."/>
            <person name="Xiao M."/>
            <person name="Xu Y."/>
            <person name="Yan Q."/>
            <person name="Zhang L."/>
        </authorList>
    </citation>
    <scope>NUCLEOTIDE SEQUENCE [LARGE SCALE GENOMIC DNA]</scope>
    <source>
        <strain evidence="4 5">19XY460</strain>
    </source>
</reference>
<dbReference type="Pfam" id="PF00443">
    <property type="entry name" value="UCH"/>
    <property type="match status" value="1"/>
</dbReference>
<dbReference type="GeneID" id="88175645"/>
<feature type="region of interest" description="Disordered" evidence="1">
    <location>
        <begin position="638"/>
        <end position="658"/>
    </location>
</feature>
<dbReference type="PROSITE" id="PS50235">
    <property type="entry name" value="USP_3"/>
    <property type="match status" value="1"/>
</dbReference>
<accession>A0AAX4HFP2</accession>
<feature type="transmembrane region" description="Helical" evidence="2">
    <location>
        <begin position="66"/>
        <end position="86"/>
    </location>
</feature>
<dbReference type="InterPro" id="IPR050164">
    <property type="entry name" value="Peptidase_C19"/>
</dbReference>
<dbReference type="KEGG" id="asau:88175645"/>
<evidence type="ECO:0000259" key="3">
    <source>
        <dbReference type="PROSITE" id="PS50235"/>
    </source>
</evidence>
<protein>
    <recommendedName>
        <fullName evidence="3">USP domain-containing protein</fullName>
    </recommendedName>
</protein>
<dbReference type="Gene3D" id="3.90.70.10">
    <property type="entry name" value="Cysteine proteinases"/>
    <property type="match status" value="1"/>
</dbReference>
<dbReference type="InterPro" id="IPR038765">
    <property type="entry name" value="Papain-like_cys_pep_sf"/>
</dbReference>
<name>A0AAX4HFP2_9ASCO</name>
<dbReference type="AlphaFoldDB" id="A0AAX4HFP2"/>
<dbReference type="Proteomes" id="UP001338582">
    <property type="component" value="Chromosome 6"/>
</dbReference>
<gene>
    <name evidence="4" type="ORF">PUMCH_004585</name>
</gene>
<dbReference type="GO" id="GO:0004843">
    <property type="term" value="F:cysteine-type deubiquitinase activity"/>
    <property type="evidence" value="ECO:0007669"/>
    <property type="project" value="InterPro"/>
</dbReference>